<accession>A0A0V0QIU4</accession>
<feature type="region of interest" description="Disordered" evidence="6">
    <location>
        <begin position="389"/>
        <end position="408"/>
    </location>
</feature>
<feature type="compositionally biased region" description="Basic and acidic residues" evidence="6">
    <location>
        <begin position="418"/>
        <end position="433"/>
    </location>
</feature>
<keyword evidence="9" id="KW-1185">Reference proteome</keyword>
<dbReference type="AlphaFoldDB" id="A0A0V0QIU4"/>
<feature type="domain" description="RING-type" evidence="7">
    <location>
        <begin position="13"/>
        <end position="53"/>
    </location>
</feature>
<proteinExistence type="predicted"/>
<dbReference type="GO" id="GO:0061630">
    <property type="term" value="F:ubiquitin protein ligase activity"/>
    <property type="evidence" value="ECO:0007669"/>
    <property type="project" value="TreeGrafter"/>
</dbReference>
<sequence>MEYVKKNYMPIQCPICLKFMTKELSAVNKCGHVFHTHCILQQIETNGNCPMCRGRVNKNDKFNIVELQGFEVQEEGEIRQEIQNLLSKLNQDENDRLEEILKQFIQLKKESEGLEKEKKEWILEKLNFKQEIKKKEDEIIVLNKQVFEFSGKRDYWKQQYLYGQEEIGQLKQEINKINLDLKDLEKQNQELENLKQIKNIVEEFQNNIMNNIEKQTKYQQNGLQIQQQSQNFTRESILMKVRQEKSLEQQAEIFFKTVLIQKKEIEEISEKEKKQKQFWEEKMEKFKKMLVESKKKENLMEEKIKKNQELYNQIFSKYQQLKKQLQGNQQNEQSEKNQNFDENQMQQNQINNGIQEISFRGQINKKQAKNQNLNGFSNSYMSNLNKKRIQQESNKSTQPILEKKQQDEEEEFQFLNWKKADNDKNNKKNEKNQNIKNNENNGKDYNCNFGKIKSNLQIQNLNDYKNNSDLEEKSTFIGRQLQQKTNLVSILNKYGVNTQNLN</sequence>
<feature type="region of interest" description="Disordered" evidence="6">
    <location>
        <begin position="417"/>
        <end position="444"/>
    </location>
</feature>
<dbReference type="CDD" id="cd16448">
    <property type="entry name" value="RING-H2"/>
    <property type="match status" value="1"/>
</dbReference>
<keyword evidence="5" id="KW-0175">Coiled coil</keyword>
<feature type="compositionally biased region" description="Low complexity" evidence="6">
    <location>
        <begin position="434"/>
        <end position="444"/>
    </location>
</feature>
<dbReference type="EMBL" id="LDAU01000158">
    <property type="protein sequence ID" value="KRX02091.1"/>
    <property type="molecule type" value="Genomic_DNA"/>
</dbReference>
<dbReference type="GO" id="GO:0008270">
    <property type="term" value="F:zinc ion binding"/>
    <property type="evidence" value="ECO:0007669"/>
    <property type="project" value="UniProtKB-KW"/>
</dbReference>
<evidence type="ECO:0000259" key="7">
    <source>
        <dbReference type="PROSITE" id="PS50089"/>
    </source>
</evidence>
<dbReference type="OrthoDB" id="8062037at2759"/>
<evidence type="ECO:0000313" key="9">
    <source>
        <dbReference type="Proteomes" id="UP000054937"/>
    </source>
</evidence>
<evidence type="ECO:0000256" key="1">
    <source>
        <dbReference type="ARBA" id="ARBA00022723"/>
    </source>
</evidence>
<dbReference type="PANTHER" id="PTHR45969:SF69">
    <property type="entry name" value="FINGER DOMAIN PROTEIN, PUTATIVE (AFU_ORTHOLOGUE AFUA_3G12190)-RELATED"/>
    <property type="match status" value="1"/>
</dbReference>
<keyword evidence="3" id="KW-0862">Zinc</keyword>
<name>A0A0V0QIU4_PSEPJ</name>
<evidence type="ECO:0000256" key="5">
    <source>
        <dbReference type="SAM" id="Coils"/>
    </source>
</evidence>
<dbReference type="Gene3D" id="3.30.40.10">
    <property type="entry name" value="Zinc/RING finger domain, C3HC4 (zinc finger)"/>
    <property type="match status" value="1"/>
</dbReference>
<reference evidence="8 9" key="1">
    <citation type="journal article" date="2015" name="Sci. Rep.">
        <title>Genome of the facultative scuticociliatosis pathogen Pseudocohnilembus persalinus provides insight into its virulence through horizontal gene transfer.</title>
        <authorList>
            <person name="Xiong J."/>
            <person name="Wang G."/>
            <person name="Cheng J."/>
            <person name="Tian M."/>
            <person name="Pan X."/>
            <person name="Warren A."/>
            <person name="Jiang C."/>
            <person name="Yuan D."/>
            <person name="Miao W."/>
        </authorList>
    </citation>
    <scope>NUCLEOTIDE SEQUENCE [LARGE SCALE GENOMIC DNA]</scope>
    <source>
        <strain evidence="8">36N120E</strain>
    </source>
</reference>
<gene>
    <name evidence="8" type="ORF">PPERSA_03153</name>
</gene>
<dbReference type="OMA" id="HTHCILQ"/>
<dbReference type="SMART" id="SM00184">
    <property type="entry name" value="RING"/>
    <property type="match status" value="1"/>
</dbReference>
<keyword evidence="1" id="KW-0479">Metal-binding</keyword>
<keyword evidence="2 4" id="KW-0863">Zinc-finger</keyword>
<dbReference type="InterPro" id="IPR013083">
    <property type="entry name" value="Znf_RING/FYVE/PHD"/>
</dbReference>
<dbReference type="InterPro" id="IPR001841">
    <property type="entry name" value="Znf_RING"/>
</dbReference>
<dbReference type="SUPFAM" id="SSF57850">
    <property type="entry name" value="RING/U-box"/>
    <property type="match status" value="1"/>
</dbReference>
<evidence type="ECO:0000256" key="4">
    <source>
        <dbReference type="PROSITE-ProRule" id="PRU00175"/>
    </source>
</evidence>
<organism evidence="8 9">
    <name type="scientific">Pseudocohnilembus persalinus</name>
    <name type="common">Ciliate</name>
    <dbReference type="NCBI Taxonomy" id="266149"/>
    <lineage>
        <taxon>Eukaryota</taxon>
        <taxon>Sar</taxon>
        <taxon>Alveolata</taxon>
        <taxon>Ciliophora</taxon>
        <taxon>Intramacronucleata</taxon>
        <taxon>Oligohymenophorea</taxon>
        <taxon>Scuticociliatia</taxon>
        <taxon>Philasterida</taxon>
        <taxon>Pseudocohnilembidae</taxon>
        <taxon>Pseudocohnilembus</taxon>
    </lineage>
</organism>
<dbReference type="Pfam" id="PF13639">
    <property type="entry name" value="zf-RING_2"/>
    <property type="match status" value="1"/>
</dbReference>
<dbReference type="PROSITE" id="PS50089">
    <property type="entry name" value="ZF_RING_2"/>
    <property type="match status" value="1"/>
</dbReference>
<evidence type="ECO:0000256" key="6">
    <source>
        <dbReference type="SAM" id="MobiDB-lite"/>
    </source>
</evidence>
<feature type="coiled-coil region" evidence="5">
    <location>
        <begin position="75"/>
        <end position="214"/>
    </location>
</feature>
<protein>
    <recommendedName>
        <fullName evidence="7">RING-type domain-containing protein</fullName>
    </recommendedName>
</protein>
<dbReference type="GO" id="GO:0016567">
    <property type="term" value="P:protein ubiquitination"/>
    <property type="evidence" value="ECO:0007669"/>
    <property type="project" value="TreeGrafter"/>
</dbReference>
<dbReference type="InParanoid" id="A0A0V0QIU4"/>
<dbReference type="Proteomes" id="UP000054937">
    <property type="component" value="Unassembled WGS sequence"/>
</dbReference>
<evidence type="ECO:0000256" key="2">
    <source>
        <dbReference type="ARBA" id="ARBA00022771"/>
    </source>
</evidence>
<feature type="coiled-coil region" evidence="5">
    <location>
        <begin position="262"/>
        <end position="338"/>
    </location>
</feature>
<comment type="caution">
    <text evidence="8">The sequence shown here is derived from an EMBL/GenBank/DDBJ whole genome shotgun (WGS) entry which is preliminary data.</text>
</comment>
<evidence type="ECO:0000256" key="3">
    <source>
        <dbReference type="ARBA" id="ARBA00022833"/>
    </source>
</evidence>
<evidence type="ECO:0000313" key="8">
    <source>
        <dbReference type="EMBL" id="KRX02091.1"/>
    </source>
</evidence>
<dbReference type="PANTHER" id="PTHR45969">
    <property type="entry name" value="RING ZINC FINGER PROTEIN-RELATED"/>
    <property type="match status" value="1"/>
</dbReference>